<dbReference type="STRING" id="1210089.GCA_001613165_02264"/>
<proteinExistence type="predicted"/>
<evidence type="ECO:0000313" key="2">
    <source>
        <dbReference type="Proteomes" id="UP000255355"/>
    </source>
</evidence>
<evidence type="ECO:0000313" key="1">
    <source>
        <dbReference type="EMBL" id="RDI49663.1"/>
    </source>
</evidence>
<dbReference type="OrthoDB" id="4560026at2"/>
<dbReference type="Proteomes" id="UP000255355">
    <property type="component" value="Unassembled WGS sequence"/>
</dbReference>
<sequence length="73" mass="7900">MTARRDLERELRGPSAALDQLSDGETADLLALFQAARQQERFALAESIDGMVGALPKPLRGVTKRIMFGDAVG</sequence>
<accession>A0A370H119</accession>
<gene>
    <name evidence="1" type="ORF">DFR68_10698</name>
</gene>
<reference evidence="1 2" key="1">
    <citation type="submission" date="2018-07" db="EMBL/GenBank/DDBJ databases">
        <title>Genomic Encyclopedia of Type Strains, Phase IV (KMG-IV): sequencing the most valuable type-strain genomes for metagenomic binning, comparative biology and taxonomic classification.</title>
        <authorList>
            <person name="Goeker M."/>
        </authorList>
    </citation>
    <scope>NUCLEOTIDE SEQUENCE [LARGE SCALE GENOMIC DNA]</scope>
    <source>
        <strain evidence="1 2">DSM 44952</strain>
    </source>
</reference>
<dbReference type="EMBL" id="QQAZ01000006">
    <property type="protein sequence ID" value="RDI49663.1"/>
    <property type="molecule type" value="Genomic_DNA"/>
</dbReference>
<dbReference type="AlphaFoldDB" id="A0A370H119"/>
<organism evidence="1 2">
    <name type="scientific">Nocardia mexicana</name>
    <dbReference type="NCBI Taxonomy" id="279262"/>
    <lineage>
        <taxon>Bacteria</taxon>
        <taxon>Bacillati</taxon>
        <taxon>Actinomycetota</taxon>
        <taxon>Actinomycetes</taxon>
        <taxon>Mycobacteriales</taxon>
        <taxon>Nocardiaceae</taxon>
        <taxon>Nocardia</taxon>
    </lineage>
</organism>
<name>A0A370H119_9NOCA</name>
<protein>
    <submittedName>
        <fullName evidence="1">Uncharacterized protein</fullName>
    </submittedName>
</protein>
<dbReference type="RefSeq" id="WP_068017731.1">
    <property type="nucleotide sequence ID" value="NZ_QQAZ01000006.1"/>
</dbReference>
<keyword evidence="2" id="KW-1185">Reference proteome</keyword>
<comment type="caution">
    <text evidence="1">The sequence shown here is derived from an EMBL/GenBank/DDBJ whole genome shotgun (WGS) entry which is preliminary data.</text>
</comment>